<accession>A0A7L7L9Q9</accession>
<sequence>MEQAAHRSSSVSEEEVLARLSLLFDQPALKQLARQSRFIEPSSSRLSDWMFLPLLLLMESTGKEFSLSQMWEQLFDRHGVVKSKQSLNQ</sequence>
<name>A0A7L7L9Q9_9BACT</name>
<dbReference type="Proteomes" id="UP000514509">
    <property type="component" value="Chromosome"/>
</dbReference>
<evidence type="ECO:0000313" key="1">
    <source>
        <dbReference type="EMBL" id="QMU29454.1"/>
    </source>
</evidence>
<protein>
    <submittedName>
        <fullName evidence="1">Uncharacterized protein</fullName>
    </submittedName>
</protein>
<evidence type="ECO:0000313" key="2">
    <source>
        <dbReference type="Proteomes" id="UP000514509"/>
    </source>
</evidence>
<gene>
    <name evidence="1" type="ORF">HUW48_16020</name>
</gene>
<proteinExistence type="predicted"/>
<dbReference type="KEGG" id="add:HUW48_16020"/>
<keyword evidence="2" id="KW-1185">Reference proteome</keyword>
<dbReference type="EMBL" id="CP055153">
    <property type="protein sequence ID" value="QMU29454.1"/>
    <property type="molecule type" value="Genomic_DNA"/>
</dbReference>
<dbReference type="RefSeq" id="WP_182411913.1">
    <property type="nucleotide sequence ID" value="NZ_CP055153.1"/>
</dbReference>
<organism evidence="1 2">
    <name type="scientific">Adhaeribacter radiodurans</name>
    <dbReference type="NCBI Taxonomy" id="2745197"/>
    <lineage>
        <taxon>Bacteria</taxon>
        <taxon>Pseudomonadati</taxon>
        <taxon>Bacteroidota</taxon>
        <taxon>Cytophagia</taxon>
        <taxon>Cytophagales</taxon>
        <taxon>Hymenobacteraceae</taxon>
        <taxon>Adhaeribacter</taxon>
    </lineage>
</organism>
<reference evidence="1 2" key="1">
    <citation type="submission" date="2020-08" db="EMBL/GenBank/DDBJ databases">
        <title>Adhaeribacter dokdonensis sp. nov., isolated from the rhizosphere of Elymus tsukushiensis, a plant native to the Dokdo Islands, Republic of Korea.</title>
        <authorList>
            <person name="Ghim S.Y."/>
        </authorList>
    </citation>
    <scope>NUCLEOTIDE SEQUENCE [LARGE SCALE GENOMIC DNA]</scope>
    <source>
        <strain evidence="1 2">KUDC8001</strain>
    </source>
</reference>
<dbReference type="AlphaFoldDB" id="A0A7L7L9Q9"/>